<protein>
    <submittedName>
        <fullName evidence="1">Uncharacterized protein</fullName>
    </submittedName>
</protein>
<accession>A0A2R6AGL6</accession>
<gene>
    <name evidence="1" type="ORF">B9Q00_10930</name>
</gene>
<organism evidence="1 2">
    <name type="scientific">Candidatus Marsarchaeota G1 archaeon OSP_C</name>
    <dbReference type="NCBI Taxonomy" id="1978154"/>
    <lineage>
        <taxon>Archaea</taxon>
        <taxon>Candidatus Marsarchaeota</taxon>
        <taxon>Candidatus Marsarchaeota group 1</taxon>
    </lineage>
</organism>
<proteinExistence type="predicted"/>
<dbReference type="Proteomes" id="UP000241473">
    <property type="component" value="Unassembled WGS sequence"/>
</dbReference>
<name>A0A2R6AGL6_9ARCH</name>
<sequence>MVFEDLGSGKRLHTRSSPIFMPWNPRRGEALTIRGNVGDSPKLKPPYANCWRRGWFIYAKLWNRRNRAYAAFFYFKRVSNTAQN</sequence>
<dbReference type="EMBL" id="NEXB01000139">
    <property type="protein sequence ID" value="PSN85489.1"/>
    <property type="molecule type" value="Genomic_DNA"/>
</dbReference>
<reference evidence="1 2" key="1">
    <citation type="submission" date="2017-04" db="EMBL/GenBank/DDBJ databases">
        <title>Novel microbial lineages endemic to geothermal iron-oxide mats fill important gaps in the evolutionary history of Archaea.</title>
        <authorList>
            <person name="Jay Z.J."/>
            <person name="Beam J.P."/>
            <person name="Dlakic M."/>
            <person name="Rusch D.B."/>
            <person name="Kozubal M.A."/>
            <person name="Inskeep W.P."/>
        </authorList>
    </citation>
    <scope>NUCLEOTIDE SEQUENCE [LARGE SCALE GENOMIC DNA]</scope>
    <source>
        <strain evidence="1">OSP_C</strain>
    </source>
</reference>
<evidence type="ECO:0000313" key="1">
    <source>
        <dbReference type="EMBL" id="PSN85489.1"/>
    </source>
</evidence>
<dbReference type="AlphaFoldDB" id="A0A2R6AGL6"/>
<comment type="caution">
    <text evidence="1">The sequence shown here is derived from an EMBL/GenBank/DDBJ whole genome shotgun (WGS) entry which is preliminary data.</text>
</comment>
<evidence type="ECO:0000313" key="2">
    <source>
        <dbReference type="Proteomes" id="UP000241473"/>
    </source>
</evidence>